<keyword evidence="7" id="KW-1185">Reference proteome</keyword>
<reference evidence="6 7" key="2">
    <citation type="journal article" date="2014" name="Genome Announc.">
        <title>Complete Genome Sequence of the Subsurface, Mesophilic Sulfate-Reducing Bacterium Desulfovibrio aespoeensis Aspo-2.</title>
        <authorList>
            <person name="Pedersen K."/>
            <person name="Bengtsson A."/>
            <person name="Edlund J."/>
            <person name="Rabe L."/>
            <person name="Hazen T."/>
            <person name="Chakraborty R."/>
            <person name="Goodwin L."/>
            <person name="Shapiro N."/>
        </authorList>
    </citation>
    <scope>NUCLEOTIDE SEQUENCE [LARGE SCALE GENOMIC DNA]</scope>
    <source>
        <strain evidence="7">ATCC 700646 / DSM 10631 / Aspo-2</strain>
    </source>
</reference>
<evidence type="ECO:0000313" key="6">
    <source>
        <dbReference type="EMBL" id="ADU61039.1"/>
    </source>
</evidence>
<dbReference type="EMBL" id="CP002431">
    <property type="protein sequence ID" value="ADU61039.1"/>
    <property type="molecule type" value="Genomic_DNA"/>
</dbReference>
<dbReference type="InterPro" id="IPR011330">
    <property type="entry name" value="Glyco_hydro/deAcase_b/a-brl"/>
</dbReference>
<dbReference type="InterPro" id="IPR006879">
    <property type="entry name" value="YdjC-like"/>
</dbReference>
<dbReference type="GO" id="GO:0016787">
    <property type="term" value="F:hydrolase activity"/>
    <property type="evidence" value="ECO:0007669"/>
    <property type="project" value="UniProtKB-KW"/>
</dbReference>
<keyword evidence="5" id="KW-0119">Carbohydrate metabolism</keyword>
<dbReference type="HOGENOM" id="CLU_064244_2_0_7"/>
<gene>
    <name evidence="6" type="ordered locus">Daes_0010</name>
</gene>
<dbReference type="PANTHER" id="PTHR31609">
    <property type="entry name" value="YDJC DEACETYLASE FAMILY MEMBER"/>
    <property type="match status" value="1"/>
</dbReference>
<accession>E6VTU7</accession>
<dbReference type="RefSeq" id="WP_013512976.1">
    <property type="nucleotide sequence ID" value="NC_014844.1"/>
</dbReference>
<keyword evidence="2" id="KW-0479">Metal-binding</keyword>
<evidence type="ECO:0000256" key="1">
    <source>
        <dbReference type="ARBA" id="ARBA00001946"/>
    </source>
</evidence>
<proteinExistence type="predicted"/>
<name>E6VTU7_PSEA9</name>
<dbReference type="OrthoDB" id="9774177at2"/>
<dbReference type="PANTHER" id="PTHR31609:SF1">
    <property type="entry name" value="CARBOHYDRATE DEACETYLASE"/>
    <property type="match status" value="1"/>
</dbReference>
<dbReference type="GO" id="GO:0019213">
    <property type="term" value="F:deacetylase activity"/>
    <property type="evidence" value="ECO:0007669"/>
    <property type="project" value="TreeGrafter"/>
</dbReference>
<evidence type="ECO:0000256" key="4">
    <source>
        <dbReference type="ARBA" id="ARBA00022842"/>
    </source>
</evidence>
<dbReference type="KEGG" id="das:Daes_0010"/>
<dbReference type="SUPFAM" id="SSF88713">
    <property type="entry name" value="Glycoside hydrolase/deacetylase"/>
    <property type="match status" value="1"/>
</dbReference>
<protein>
    <submittedName>
        <fullName evidence="6">YdjC family protein</fullName>
    </submittedName>
</protein>
<dbReference type="STRING" id="643562.Daes_0010"/>
<reference evidence="7" key="1">
    <citation type="submission" date="2010-12" db="EMBL/GenBank/DDBJ databases">
        <title>Complete sequence of Desulfovibrio aespoeensis Aspo-2.</title>
        <authorList>
            <consortium name="US DOE Joint Genome Institute"/>
            <person name="Lucas S."/>
            <person name="Copeland A."/>
            <person name="Lapidus A."/>
            <person name="Cheng J.-F."/>
            <person name="Goodwin L."/>
            <person name="Pitluck S."/>
            <person name="Chertkov O."/>
            <person name="Misra M."/>
            <person name="Detter J.C."/>
            <person name="Han C."/>
            <person name="Tapia R."/>
            <person name="Land M."/>
            <person name="Hauser L."/>
            <person name="Kyrpides N."/>
            <person name="Ivanova N."/>
            <person name="Ovchinnikova G."/>
            <person name="Pedersen K."/>
            <person name="Jagevall S."/>
            <person name="Hazen T."/>
            <person name="Woyke T."/>
        </authorList>
    </citation>
    <scope>NUCLEOTIDE SEQUENCE [LARGE SCALE GENOMIC DNA]</scope>
    <source>
        <strain evidence="7">ATCC 700646 / DSM 10631 / Aspo-2</strain>
    </source>
</reference>
<evidence type="ECO:0000256" key="5">
    <source>
        <dbReference type="ARBA" id="ARBA00023277"/>
    </source>
</evidence>
<dbReference type="GO" id="GO:0046872">
    <property type="term" value="F:metal ion binding"/>
    <property type="evidence" value="ECO:0007669"/>
    <property type="project" value="UniProtKB-KW"/>
</dbReference>
<sequence length="284" mass="30259">MKIVINVDDCGVHPAVGRAVAALAEAGVVTSASIVPGGPDAAAAAGLAGLVGVDIGIHLDILRGRPVHHWQELSTLVDERGVFLGSAMRLFARYAEGRVKHEQVEAEWRAQIERGLDLGVRPTHLSSQGNVHAWPTLTRMAGDLAARYKIRWLRTPDECSEVSRLDLSASRMKFLNVCGLFDRKTSGVSWPALAWGLDAGRGDFTPDLFAARVRRAADILGPDAVVELCCRPGVIMAGDPPIDPAYDPIVTAGIWRDQFAALSAPGWGEVFASLGLEPVGFGGV</sequence>
<dbReference type="Gene3D" id="3.20.20.370">
    <property type="entry name" value="Glycoside hydrolase/deacetylase"/>
    <property type="match status" value="1"/>
</dbReference>
<dbReference type="GO" id="GO:0005975">
    <property type="term" value="P:carbohydrate metabolic process"/>
    <property type="evidence" value="ECO:0007669"/>
    <property type="project" value="InterPro"/>
</dbReference>
<dbReference type="Proteomes" id="UP000002191">
    <property type="component" value="Chromosome"/>
</dbReference>
<dbReference type="Pfam" id="PF04794">
    <property type="entry name" value="YdjC"/>
    <property type="match status" value="1"/>
</dbReference>
<evidence type="ECO:0000313" key="7">
    <source>
        <dbReference type="Proteomes" id="UP000002191"/>
    </source>
</evidence>
<dbReference type="eggNOG" id="COG3394">
    <property type="taxonomic scope" value="Bacteria"/>
</dbReference>
<keyword evidence="3" id="KW-0378">Hydrolase</keyword>
<evidence type="ECO:0000256" key="2">
    <source>
        <dbReference type="ARBA" id="ARBA00022723"/>
    </source>
</evidence>
<evidence type="ECO:0000256" key="3">
    <source>
        <dbReference type="ARBA" id="ARBA00022801"/>
    </source>
</evidence>
<comment type="cofactor">
    <cofactor evidence="1">
        <name>Mg(2+)</name>
        <dbReference type="ChEBI" id="CHEBI:18420"/>
    </cofactor>
</comment>
<organism evidence="6 7">
    <name type="scientific">Pseudodesulfovibrio aespoeensis (strain ATCC 700646 / DSM 10631 / Aspo-2)</name>
    <name type="common">Desulfovibrio aespoeensis</name>
    <dbReference type="NCBI Taxonomy" id="643562"/>
    <lineage>
        <taxon>Bacteria</taxon>
        <taxon>Pseudomonadati</taxon>
        <taxon>Thermodesulfobacteriota</taxon>
        <taxon>Desulfovibrionia</taxon>
        <taxon>Desulfovibrionales</taxon>
        <taxon>Desulfovibrionaceae</taxon>
    </lineage>
</organism>
<dbReference type="AlphaFoldDB" id="E6VTU7"/>
<keyword evidence="4" id="KW-0460">Magnesium</keyword>